<name>A0A0E0B2D5_9ORYZ</name>
<protein>
    <submittedName>
        <fullName evidence="1">Uncharacterized protein</fullName>
    </submittedName>
</protein>
<reference evidence="1" key="1">
    <citation type="submission" date="2015-04" db="UniProtKB">
        <authorList>
            <consortium name="EnsemblPlants"/>
        </authorList>
    </citation>
    <scope>IDENTIFICATION</scope>
</reference>
<dbReference type="AlphaFoldDB" id="A0A0E0B2D5"/>
<sequence length="66" mass="7597">MQIRPSLMASFVGWRMKGDMADLILLALEMAPDRHLVASFIGWRKKGDIFMASLVVWRRKGEIFMA</sequence>
<evidence type="ECO:0000313" key="2">
    <source>
        <dbReference type="Proteomes" id="UP000026961"/>
    </source>
</evidence>
<reference evidence="1" key="2">
    <citation type="submission" date="2018-05" db="EMBL/GenBank/DDBJ databases">
        <title>OgluRS3 (Oryza glumaepatula Reference Sequence Version 3).</title>
        <authorList>
            <person name="Zhang J."/>
            <person name="Kudrna D."/>
            <person name="Lee S."/>
            <person name="Talag J."/>
            <person name="Welchert J."/>
            <person name="Wing R.A."/>
        </authorList>
    </citation>
    <scope>NUCLEOTIDE SEQUENCE [LARGE SCALE GENOMIC DNA]</scope>
</reference>
<evidence type="ECO:0000313" key="1">
    <source>
        <dbReference type="EnsemblPlants" id="OGLUM09G08950.1"/>
    </source>
</evidence>
<keyword evidence="2" id="KW-1185">Reference proteome</keyword>
<proteinExistence type="predicted"/>
<dbReference type="Gramene" id="OGLUM09G08950.1">
    <property type="protein sequence ID" value="OGLUM09G08950.1"/>
    <property type="gene ID" value="OGLUM09G08950"/>
</dbReference>
<dbReference type="Proteomes" id="UP000026961">
    <property type="component" value="Chromosome 9"/>
</dbReference>
<organism evidence="1">
    <name type="scientific">Oryza glumipatula</name>
    <dbReference type="NCBI Taxonomy" id="40148"/>
    <lineage>
        <taxon>Eukaryota</taxon>
        <taxon>Viridiplantae</taxon>
        <taxon>Streptophyta</taxon>
        <taxon>Embryophyta</taxon>
        <taxon>Tracheophyta</taxon>
        <taxon>Spermatophyta</taxon>
        <taxon>Magnoliopsida</taxon>
        <taxon>Liliopsida</taxon>
        <taxon>Poales</taxon>
        <taxon>Poaceae</taxon>
        <taxon>BOP clade</taxon>
        <taxon>Oryzoideae</taxon>
        <taxon>Oryzeae</taxon>
        <taxon>Oryzinae</taxon>
        <taxon>Oryza</taxon>
    </lineage>
</organism>
<dbReference type="HOGENOM" id="CLU_2835340_0_0_1"/>
<accession>A0A0E0B2D5</accession>
<dbReference type="EnsemblPlants" id="OGLUM09G08950.1">
    <property type="protein sequence ID" value="OGLUM09G08950.1"/>
    <property type="gene ID" value="OGLUM09G08950"/>
</dbReference>